<evidence type="ECO:0000259" key="3">
    <source>
        <dbReference type="PROSITE" id="PS50279"/>
    </source>
</evidence>
<dbReference type="InterPro" id="IPR002223">
    <property type="entry name" value="Kunitz_BPTI"/>
</dbReference>
<dbReference type="AlphaFoldDB" id="A0A834C7Q9"/>
<sequence length="121" mass="13629">MHVTHPPKTTPLDKPQTELQPSGKLEEKPGEKSQMQQEAEKLKQVKDPPAPVDICQLPKQEGSCAKFVLKWHYDTITKSCIRFWYGGCDGNQNRFDTFEQCEEACGKRAPLSQGIIAAVRT</sequence>
<dbReference type="PRINTS" id="PR00759">
    <property type="entry name" value="BASICPTASE"/>
</dbReference>
<dbReference type="SMART" id="SM00131">
    <property type="entry name" value="KU"/>
    <property type="match status" value="1"/>
</dbReference>
<evidence type="ECO:0000313" key="4">
    <source>
        <dbReference type="EMBL" id="KAF6726868.1"/>
    </source>
</evidence>
<organism evidence="4 5">
    <name type="scientific">Oryzias melastigma</name>
    <name type="common">Marine medaka</name>
    <dbReference type="NCBI Taxonomy" id="30732"/>
    <lineage>
        <taxon>Eukaryota</taxon>
        <taxon>Metazoa</taxon>
        <taxon>Chordata</taxon>
        <taxon>Craniata</taxon>
        <taxon>Vertebrata</taxon>
        <taxon>Euteleostomi</taxon>
        <taxon>Actinopterygii</taxon>
        <taxon>Neopterygii</taxon>
        <taxon>Teleostei</taxon>
        <taxon>Neoteleostei</taxon>
        <taxon>Acanthomorphata</taxon>
        <taxon>Ovalentaria</taxon>
        <taxon>Atherinomorphae</taxon>
        <taxon>Beloniformes</taxon>
        <taxon>Adrianichthyidae</taxon>
        <taxon>Oryziinae</taxon>
        <taxon>Oryzias</taxon>
    </lineage>
</organism>
<proteinExistence type="predicted"/>
<dbReference type="GO" id="GO:0005615">
    <property type="term" value="C:extracellular space"/>
    <property type="evidence" value="ECO:0007669"/>
    <property type="project" value="TreeGrafter"/>
</dbReference>
<dbReference type="SUPFAM" id="SSF57362">
    <property type="entry name" value="BPTI-like"/>
    <property type="match status" value="1"/>
</dbReference>
<dbReference type="PROSITE" id="PS00280">
    <property type="entry name" value="BPTI_KUNITZ_1"/>
    <property type="match status" value="1"/>
</dbReference>
<name>A0A834C7Q9_ORYME</name>
<dbReference type="Pfam" id="PF00014">
    <property type="entry name" value="Kunitz_BPTI"/>
    <property type="match status" value="1"/>
</dbReference>
<dbReference type="PANTHER" id="PTHR10083:SF374">
    <property type="entry name" value="BPTI_KUNITZ INHIBITOR DOMAIN-CONTAINING PROTEIN"/>
    <property type="match status" value="1"/>
</dbReference>
<dbReference type="Gene3D" id="4.10.410.10">
    <property type="entry name" value="Pancreatic trypsin inhibitor Kunitz domain"/>
    <property type="match status" value="1"/>
</dbReference>
<feature type="domain" description="BPTI/Kunitz inhibitor" evidence="3">
    <location>
        <begin position="55"/>
        <end position="105"/>
    </location>
</feature>
<dbReference type="GO" id="GO:0005581">
    <property type="term" value="C:collagen trimer"/>
    <property type="evidence" value="ECO:0007669"/>
    <property type="project" value="UniProtKB-KW"/>
</dbReference>
<evidence type="ECO:0000256" key="1">
    <source>
        <dbReference type="ARBA" id="ARBA00023157"/>
    </source>
</evidence>
<comment type="caution">
    <text evidence="4">The sequence shown here is derived from an EMBL/GenBank/DDBJ whole genome shotgun (WGS) entry which is preliminary data.</text>
</comment>
<dbReference type="InterPro" id="IPR020901">
    <property type="entry name" value="Prtase_inh_Kunz-CS"/>
</dbReference>
<dbReference type="PANTHER" id="PTHR10083">
    <property type="entry name" value="KUNITZ-TYPE PROTEASE INHIBITOR-RELATED"/>
    <property type="match status" value="1"/>
</dbReference>
<protein>
    <submittedName>
        <fullName evidence="4">Collagen alpha-3(VI) chain</fullName>
    </submittedName>
</protein>
<keyword evidence="1" id="KW-1015">Disulfide bond</keyword>
<dbReference type="PROSITE" id="PS50279">
    <property type="entry name" value="BPTI_KUNITZ_2"/>
    <property type="match status" value="1"/>
</dbReference>
<dbReference type="FunFam" id="4.10.410.10:FF:000040">
    <property type="entry name" value="Serine protease inhibitor, putative"/>
    <property type="match status" value="1"/>
</dbReference>
<dbReference type="GO" id="GO:0004867">
    <property type="term" value="F:serine-type endopeptidase inhibitor activity"/>
    <property type="evidence" value="ECO:0007669"/>
    <property type="project" value="InterPro"/>
</dbReference>
<keyword evidence="4" id="KW-0176">Collagen</keyword>
<gene>
    <name evidence="4" type="ORF">FQA47_010562</name>
</gene>
<reference evidence="4" key="1">
    <citation type="journal article" name="BMC Genomics">
        <title>Long-read sequencing and de novo genome assembly of marine medaka (Oryzias melastigma).</title>
        <authorList>
            <person name="Liang P."/>
            <person name="Saqib H.S.A."/>
            <person name="Ni X."/>
            <person name="Shen Y."/>
        </authorList>
    </citation>
    <scope>NUCLEOTIDE SEQUENCE</scope>
    <source>
        <strain evidence="4">Bigg-433</strain>
    </source>
</reference>
<dbReference type="InterPro" id="IPR036880">
    <property type="entry name" value="Kunitz_BPTI_sf"/>
</dbReference>
<dbReference type="Proteomes" id="UP000646548">
    <property type="component" value="Unassembled WGS sequence"/>
</dbReference>
<feature type="region of interest" description="Disordered" evidence="2">
    <location>
        <begin position="1"/>
        <end position="50"/>
    </location>
</feature>
<evidence type="ECO:0000313" key="5">
    <source>
        <dbReference type="Proteomes" id="UP000646548"/>
    </source>
</evidence>
<dbReference type="InterPro" id="IPR050098">
    <property type="entry name" value="TFPI/VKTCI-like"/>
</dbReference>
<accession>A0A834C7Q9</accession>
<dbReference type="EMBL" id="WKFB01000320">
    <property type="protein sequence ID" value="KAF6726868.1"/>
    <property type="molecule type" value="Genomic_DNA"/>
</dbReference>
<evidence type="ECO:0000256" key="2">
    <source>
        <dbReference type="SAM" id="MobiDB-lite"/>
    </source>
</evidence>